<dbReference type="InterPro" id="IPR042100">
    <property type="entry name" value="Bug_dom1"/>
</dbReference>
<name>A0A370L639_9HYPH</name>
<evidence type="ECO:0000256" key="1">
    <source>
        <dbReference type="ARBA" id="ARBA00006987"/>
    </source>
</evidence>
<dbReference type="CDD" id="cd07012">
    <property type="entry name" value="PBP2_Bug_TTT"/>
    <property type="match status" value="1"/>
</dbReference>
<feature type="signal peptide" evidence="2">
    <location>
        <begin position="1"/>
        <end position="32"/>
    </location>
</feature>
<comment type="caution">
    <text evidence="3">The sequence shown here is derived from an EMBL/GenBank/DDBJ whole genome shotgun (WGS) entry which is preliminary data.</text>
</comment>
<accession>A0A370L639</accession>
<sequence length="333" mass="35281">MYEFKKRGSAMTSRFNKHSLRLLIAAPFCAFAMTGAAAEAAKCPSGFPDKPIRFVVGFAAGGGTDVIARSIANAMEKQQKWTIVVENKPGANGGGMAVWLKSQPADGYIVGVAGTDAISVNPAQGNVGYTWRDFDYLGSGMQTWLGLVALSDRPYSDLAGLVAYAKQKGRATVSVAGINQEVLIRQLAEEFKVNLIAVPGTGAAEAMTSALGGHVDATTQGTLHVAQIKSGKMKQLASIIDRRVPYAPDSGTLAEQGSKAQPLNSHTILITPRGLAEPVKTCLKEAVAQAVKSPDYEAQMAKFENEALNLGEDGNRDLNARLADFYASMLAKK</sequence>
<dbReference type="InterPro" id="IPR005064">
    <property type="entry name" value="BUG"/>
</dbReference>
<proteinExistence type="inferred from homology"/>
<keyword evidence="2" id="KW-0732">Signal</keyword>
<dbReference type="PANTHER" id="PTHR42928:SF5">
    <property type="entry name" value="BLR1237 PROTEIN"/>
    <property type="match status" value="1"/>
</dbReference>
<evidence type="ECO:0000256" key="2">
    <source>
        <dbReference type="SAM" id="SignalP"/>
    </source>
</evidence>
<comment type="similarity">
    <text evidence="1">Belongs to the UPF0065 (bug) family.</text>
</comment>
<dbReference type="OrthoDB" id="7375033at2"/>
<organism evidence="3 4">
    <name type="scientific">Bosea caraganae</name>
    <dbReference type="NCBI Taxonomy" id="2763117"/>
    <lineage>
        <taxon>Bacteria</taxon>
        <taxon>Pseudomonadati</taxon>
        <taxon>Pseudomonadota</taxon>
        <taxon>Alphaproteobacteria</taxon>
        <taxon>Hyphomicrobiales</taxon>
        <taxon>Boseaceae</taxon>
        <taxon>Bosea</taxon>
    </lineage>
</organism>
<feature type="chain" id="PRO_5030068414" evidence="2">
    <location>
        <begin position="33"/>
        <end position="333"/>
    </location>
</feature>
<dbReference type="Pfam" id="PF03401">
    <property type="entry name" value="TctC"/>
    <property type="match status" value="1"/>
</dbReference>
<dbReference type="Proteomes" id="UP000255207">
    <property type="component" value="Unassembled WGS sequence"/>
</dbReference>
<gene>
    <name evidence="3" type="ORF">DWE98_13860</name>
</gene>
<reference evidence="4" key="1">
    <citation type="submission" date="2018-07" db="EMBL/GenBank/DDBJ databases">
        <authorList>
            <person name="Safronova V.I."/>
            <person name="Chirak E.R."/>
            <person name="Sazanova A.L."/>
        </authorList>
    </citation>
    <scope>NUCLEOTIDE SEQUENCE [LARGE SCALE GENOMIC DNA]</scope>
    <source>
        <strain evidence="4">RCAM04685</strain>
    </source>
</reference>
<evidence type="ECO:0000313" key="4">
    <source>
        <dbReference type="Proteomes" id="UP000255207"/>
    </source>
</evidence>
<dbReference type="EMBL" id="QQTP01000006">
    <property type="protein sequence ID" value="RDJ24750.1"/>
    <property type="molecule type" value="Genomic_DNA"/>
</dbReference>
<dbReference type="Gene3D" id="3.40.190.150">
    <property type="entry name" value="Bordetella uptake gene, domain 1"/>
    <property type="match status" value="1"/>
</dbReference>
<evidence type="ECO:0000313" key="3">
    <source>
        <dbReference type="EMBL" id="RDJ24750.1"/>
    </source>
</evidence>
<protein>
    <submittedName>
        <fullName evidence="3">Tripartite tricarboxylate transporter substrate binding protein</fullName>
    </submittedName>
</protein>
<dbReference type="PIRSF" id="PIRSF017082">
    <property type="entry name" value="YflP"/>
    <property type="match status" value="1"/>
</dbReference>
<dbReference type="Gene3D" id="3.40.190.10">
    <property type="entry name" value="Periplasmic binding protein-like II"/>
    <property type="match status" value="1"/>
</dbReference>
<dbReference type="AlphaFoldDB" id="A0A370L639"/>
<dbReference type="PANTHER" id="PTHR42928">
    <property type="entry name" value="TRICARBOXYLATE-BINDING PROTEIN"/>
    <property type="match status" value="1"/>
</dbReference>
<keyword evidence="4" id="KW-1185">Reference proteome</keyword>
<dbReference type="SUPFAM" id="SSF53850">
    <property type="entry name" value="Periplasmic binding protein-like II"/>
    <property type="match status" value="1"/>
</dbReference>